<dbReference type="AlphaFoldDB" id="A0A5C5XLG8"/>
<proteinExistence type="predicted"/>
<gene>
    <name evidence="2" type="ORF">Pan54_40440</name>
</gene>
<evidence type="ECO:0000256" key="1">
    <source>
        <dbReference type="SAM" id="Phobius"/>
    </source>
</evidence>
<dbReference type="RefSeq" id="WP_146505058.1">
    <property type="nucleotide sequence ID" value="NZ_SJPG01000001.1"/>
</dbReference>
<reference evidence="2 3" key="1">
    <citation type="submission" date="2019-02" db="EMBL/GenBank/DDBJ databases">
        <title>Deep-cultivation of Planctomycetes and their phenomic and genomic characterization uncovers novel biology.</title>
        <authorList>
            <person name="Wiegand S."/>
            <person name="Jogler M."/>
            <person name="Boedeker C."/>
            <person name="Pinto D."/>
            <person name="Vollmers J."/>
            <person name="Rivas-Marin E."/>
            <person name="Kohn T."/>
            <person name="Peeters S.H."/>
            <person name="Heuer A."/>
            <person name="Rast P."/>
            <person name="Oberbeckmann S."/>
            <person name="Bunk B."/>
            <person name="Jeske O."/>
            <person name="Meyerdierks A."/>
            <person name="Storesund J.E."/>
            <person name="Kallscheuer N."/>
            <person name="Luecker S."/>
            <person name="Lage O.M."/>
            <person name="Pohl T."/>
            <person name="Merkel B.J."/>
            <person name="Hornburger P."/>
            <person name="Mueller R.-W."/>
            <person name="Bruemmer F."/>
            <person name="Labrenz M."/>
            <person name="Spormann A.M."/>
            <person name="Op Den Camp H."/>
            <person name="Overmann J."/>
            <person name="Amann R."/>
            <person name="Jetten M.S.M."/>
            <person name="Mascher T."/>
            <person name="Medema M.H."/>
            <person name="Devos D.P."/>
            <person name="Kaster A.-K."/>
            <person name="Ovreas L."/>
            <person name="Rohde M."/>
            <person name="Galperin M.Y."/>
            <person name="Jogler C."/>
        </authorList>
    </citation>
    <scope>NUCLEOTIDE SEQUENCE [LARGE SCALE GENOMIC DNA]</scope>
    <source>
        <strain evidence="2 3">Pan54</strain>
    </source>
</reference>
<keyword evidence="3" id="KW-1185">Reference proteome</keyword>
<sequence length="70" mass="8253">MDGESDKTGSYVLFGIIMLPLIYFGFFGMIILDEMVFRTYFFSNYVPLGEHGDEFIRLIYWPLLKLMNLL</sequence>
<protein>
    <submittedName>
        <fullName evidence="2">Uncharacterized protein</fullName>
    </submittedName>
</protein>
<keyword evidence="1" id="KW-0812">Transmembrane</keyword>
<keyword evidence="1" id="KW-1133">Transmembrane helix</keyword>
<organism evidence="2 3">
    <name type="scientific">Rubinisphaera italica</name>
    <dbReference type="NCBI Taxonomy" id="2527969"/>
    <lineage>
        <taxon>Bacteria</taxon>
        <taxon>Pseudomonadati</taxon>
        <taxon>Planctomycetota</taxon>
        <taxon>Planctomycetia</taxon>
        <taxon>Planctomycetales</taxon>
        <taxon>Planctomycetaceae</taxon>
        <taxon>Rubinisphaera</taxon>
    </lineage>
</organism>
<evidence type="ECO:0000313" key="2">
    <source>
        <dbReference type="EMBL" id="TWT63291.1"/>
    </source>
</evidence>
<feature type="transmembrane region" description="Helical" evidence="1">
    <location>
        <begin position="12"/>
        <end position="32"/>
    </location>
</feature>
<dbReference type="Proteomes" id="UP000316095">
    <property type="component" value="Unassembled WGS sequence"/>
</dbReference>
<accession>A0A5C5XLG8</accession>
<comment type="caution">
    <text evidence="2">The sequence shown here is derived from an EMBL/GenBank/DDBJ whole genome shotgun (WGS) entry which is preliminary data.</text>
</comment>
<name>A0A5C5XLG8_9PLAN</name>
<evidence type="ECO:0000313" key="3">
    <source>
        <dbReference type="Proteomes" id="UP000316095"/>
    </source>
</evidence>
<dbReference type="EMBL" id="SJPG01000001">
    <property type="protein sequence ID" value="TWT63291.1"/>
    <property type="molecule type" value="Genomic_DNA"/>
</dbReference>
<keyword evidence="1" id="KW-0472">Membrane</keyword>